<evidence type="ECO:0000313" key="2">
    <source>
        <dbReference type="EMBL" id="TKA94700.1"/>
    </source>
</evidence>
<feature type="compositionally biased region" description="Polar residues" evidence="1">
    <location>
        <begin position="1"/>
        <end position="24"/>
    </location>
</feature>
<dbReference type="Proteomes" id="UP000306340">
    <property type="component" value="Unassembled WGS sequence"/>
</dbReference>
<comment type="caution">
    <text evidence="2">The sequence shown here is derived from an EMBL/GenBank/DDBJ whole genome shotgun (WGS) entry which is preliminary data.</text>
</comment>
<evidence type="ECO:0000256" key="1">
    <source>
        <dbReference type="SAM" id="MobiDB-lite"/>
    </source>
</evidence>
<sequence>MPSSRSPNCSTKWAQPRTAKTSDPSGIFETAPGDRRGFFHVRTALCSLRFCRVSPRFRSKGGIRILPALRVPELPRHFLIHLIAQPIRAAPCRSTALMRIPLPQRFSIHKLIAADPRSGWP</sequence>
<organism evidence="2 3">
    <name type="scientific">Cereibacter changlensis</name>
    <dbReference type="NCBI Taxonomy" id="402884"/>
    <lineage>
        <taxon>Bacteria</taxon>
        <taxon>Pseudomonadati</taxon>
        <taxon>Pseudomonadota</taxon>
        <taxon>Alphaproteobacteria</taxon>
        <taxon>Rhodobacterales</taxon>
        <taxon>Paracoccaceae</taxon>
        <taxon>Cereibacter</taxon>
    </lineage>
</organism>
<reference evidence="2 3" key="1">
    <citation type="submission" date="2019-04" db="EMBL/GenBank/DDBJ databases">
        <title>Crypto-aerobic microbial life in anoxic (sulfidic) marine sediments.</title>
        <authorList>
            <person name="Bhattacharya S."/>
            <person name="Roy C."/>
            <person name="Mondal N."/>
            <person name="Sarkar J."/>
            <person name="Mandal S."/>
            <person name="Rameez M.J."/>
            <person name="Ghosh W."/>
        </authorList>
    </citation>
    <scope>NUCLEOTIDE SEQUENCE [LARGE SCALE GENOMIC DNA]</scope>
    <source>
        <strain evidence="2 3">SBBC</strain>
    </source>
</reference>
<name>A0A4U0YQF5_9RHOB</name>
<proteinExistence type="predicted"/>
<dbReference type="AlphaFoldDB" id="A0A4U0YQF5"/>
<feature type="region of interest" description="Disordered" evidence="1">
    <location>
        <begin position="1"/>
        <end position="26"/>
    </location>
</feature>
<dbReference type="EMBL" id="SWAU01000298">
    <property type="protein sequence ID" value="TKA94700.1"/>
    <property type="molecule type" value="Genomic_DNA"/>
</dbReference>
<gene>
    <name evidence="2" type="ORF">FAZ78_20945</name>
</gene>
<accession>A0A4U0YQF5</accession>
<protein>
    <submittedName>
        <fullName evidence="2">Uncharacterized protein</fullName>
    </submittedName>
</protein>
<evidence type="ECO:0000313" key="3">
    <source>
        <dbReference type="Proteomes" id="UP000306340"/>
    </source>
</evidence>